<reference evidence="2" key="1">
    <citation type="journal article" date="2019" name="Int. J. Syst. Evol. Microbiol.">
        <title>The Global Catalogue of Microorganisms (GCM) 10K type strain sequencing project: providing services to taxonomists for standard genome sequencing and annotation.</title>
        <authorList>
            <consortium name="The Broad Institute Genomics Platform"/>
            <consortium name="The Broad Institute Genome Sequencing Center for Infectious Disease"/>
            <person name="Wu L."/>
            <person name="Ma J."/>
        </authorList>
    </citation>
    <scope>NUCLEOTIDE SEQUENCE [LARGE SCALE GENOMIC DNA]</scope>
    <source>
        <strain evidence="2">CCUG 62982</strain>
    </source>
</reference>
<gene>
    <name evidence="1" type="ORF">ACFQ1E_17530</name>
</gene>
<dbReference type="RefSeq" id="WP_264945991.1">
    <property type="nucleotide sequence ID" value="NZ_JAPDRA010000010.1"/>
</dbReference>
<dbReference type="Proteomes" id="UP001596977">
    <property type="component" value="Unassembled WGS sequence"/>
</dbReference>
<sequence length="102" mass="10717">MSRRPRFPRIWPTWGGGIGQVVIRPAAFSFVGRAEQPQGARLIFATGLLGCKCGCNSPGVAFAATPTVEEARKLALQLNEHADALEAQAAADAAALMGRIGK</sequence>
<proteinExistence type="predicted"/>
<accession>A0ABW3H9M0</accession>
<evidence type="ECO:0000313" key="2">
    <source>
        <dbReference type="Proteomes" id="UP001596977"/>
    </source>
</evidence>
<protein>
    <submittedName>
        <fullName evidence="1">Uncharacterized protein</fullName>
    </submittedName>
</protein>
<evidence type="ECO:0000313" key="1">
    <source>
        <dbReference type="EMBL" id="MFD0948148.1"/>
    </source>
</evidence>
<comment type="caution">
    <text evidence="1">The sequence shown here is derived from an EMBL/GenBank/DDBJ whole genome shotgun (WGS) entry which is preliminary data.</text>
</comment>
<dbReference type="EMBL" id="JBHTJG010000010">
    <property type="protein sequence ID" value="MFD0948148.1"/>
    <property type="molecule type" value="Genomic_DNA"/>
</dbReference>
<keyword evidence="2" id="KW-1185">Reference proteome</keyword>
<organism evidence="1 2">
    <name type="scientific">Sphingomonas canadensis</name>
    <dbReference type="NCBI Taxonomy" id="1219257"/>
    <lineage>
        <taxon>Bacteria</taxon>
        <taxon>Pseudomonadati</taxon>
        <taxon>Pseudomonadota</taxon>
        <taxon>Alphaproteobacteria</taxon>
        <taxon>Sphingomonadales</taxon>
        <taxon>Sphingomonadaceae</taxon>
        <taxon>Sphingomonas</taxon>
    </lineage>
</organism>
<name>A0ABW3H9M0_9SPHN</name>